<dbReference type="AlphaFoldDB" id="K4KH85"/>
<protein>
    <recommendedName>
        <fullName evidence="2">DUF6868 domain-containing protein</fullName>
    </recommendedName>
</protein>
<dbReference type="STRING" id="1117647.M5M_06370"/>
<gene>
    <name evidence="3" type="ordered locus">M5M_06370</name>
</gene>
<dbReference type="Proteomes" id="UP000000466">
    <property type="component" value="Chromosome"/>
</dbReference>
<dbReference type="Pfam" id="PF21742">
    <property type="entry name" value="DUF6868"/>
    <property type="match status" value="1"/>
</dbReference>
<reference evidence="3 4" key="1">
    <citation type="journal article" date="2013" name="Genome Announc.">
        <title>Complete genome sequence of Simiduia agarivorans SA1(T), a marine bacterium able to degrade a variety of polysaccharides.</title>
        <authorList>
            <person name="Lin S.Y."/>
            <person name="Shieh W.Y."/>
            <person name="Chen J.S."/>
            <person name="Tang S.L."/>
        </authorList>
    </citation>
    <scope>NUCLEOTIDE SEQUENCE [LARGE SCALE GENOMIC DNA]</scope>
    <source>
        <strain evidence="4">DSM 21679 / JCM 13881 / BCRC 17597 / SA1</strain>
    </source>
</reference>
<sequence length="82" mass="9618">MHTLPWLTFFGWATVINWLVLLCWFLMVTLGRQWVFGLHQKLFGIPEQQLASLHYGGMMAYKLLVLLLFAVPYVVLRFFITA</sequence>
<dbReference type="EMBL" id="CP003746">
    <property type="protein sequence ID" value="AFU98469.1"/>
    <property type="molecule type" value="Genomic_DNA"/>
</dbReference>
<name>K4KH85_SIMAS</name>
<keyword evidence="1" id="KW-0472">Membrane</keyword>
<dbReference type="InterPro" id="IPR049220">
    <property type="entry name" value="DUF6868"/>
</dbReference>
<keyword evidence="1" id="KW-1133">Transmembrane helix</keyword>
<feature type="transmembrane region" description="Helical" evidence="1">
    <location>
        <begin position="59"/>
        <end position="80"/>
    </location>
</feature>
<feature type="transmembrane region" description="Helical" evidence="1">
    <location>
        <begin position="6"/>
        <end position="31"/>
    </location>
</feature>
<evidence type="ECO:0000313" key="3">
    <source>
        <dbReference type="EMBL" id="AFU98469.1"/>
    </source>
</evidence>
<dbReference type="OrthoDB" id="5472096at2"/>
<dbReference type="HOGENOM" id="CLU_180528_0_0_6"/>
<keyword evidence="1" id="KW-0812">Transmembrane</keyword>
<keyword evidence="4" id="KW-1185">Reference proteome</keyword>
<dbReference type="RefSeq" id="WP_015046642.1">
    <property type="nucleotide sequence ID" value="NC_018868.3"/>
</dbReference>
<accession>K4KH85</accession>
<evidence type="ECO:0000256" key="1">
    <source>
        <dbReference type="SAM" id="Phobius"/>
    </source>
</evidence>
<proteinExistence type="predicted"/>
<evidence type="ECO:0000259" key="2">
    <source>
        <dbReference type="Pfam" id="PF21742"/>
    </source>
</evidence>
<organism evidence="3 4">
    <name type="scientific">Simiduia agarivorans (strain DSM 21679 / JCM 13881 / BCRC 17597 / SA1)</name>
    <dbReference type="NCBI Taxonomy" id="1117647"/>
    <lineage>
        <taxon>Bacteria</taxon>
        <taxon>Pseudomonadati</taxon>
        <taxon>Pseudomonadota</taxon>
        <taxon>Gammaproteobacteria</taxon>
        <taxon>Cellvibrionales</taxon>
        <taxon>Cellvibrionaceae</taxon>
        <taxon>Simiduia</taxon>
    </lineage>
</organism>
<evidence type="ECO:0000313" key="4">
    <source>
        <dbReference type="Proteomes" id="UP000000466"/>
    </source>
</evidence>
<dbReference type="KEGG" id="saga:M5M_06370"/>
<feature type="domain" description="DUF6868" evidence="2">
    <location>
        <begin position="8"/>
        <end position="79"/>
    </location>
</feature>